<dbReference type="AlphaFoldDB" id="A0A7S2C155"/>
<evidence type="ECO:0000256" key="7">
    <source>
        <dbReference type="ARBA" id="ARBA00023209"/>
    </source>
</evidence>
<keyword evidence="7" id="KW-0594">Phospholipid biosynthesis</keyword>
<evidence type="ECO:0000256" key="1">
    <source>
        <dbReference type="ARBA" id="ARBA00004127"/>
    </source>
</evidence>
<keyword evidence="8" id="KW-1208">Phospholipid metabolism</keyword>
<evidence type="ECO:0000256" key="3">
    <source>
        <dbReference type="ARBA" id="ARBA00022692"/>
    </source>
</evidence>
<accession>A0A7S2C155</accession>
<dbReference type="UniPathway" id="UPA00753"/>
<evidence type="ECO:0000256" key="6">
    <source>
        <dbReference type="ARBA" id="ARBA00023136"/>
    </source>
</evidence>
<feature type="transmembrane region" description="Helical" evidence="9">
    <location>
        <begin position="77"/>
        <end position="97"/>
    </location>
</feature>
<comment type="subcellular location">
    <subcellularLocation>
        <location evidence="1">Endomembrane system</location>
        <topology evidence="1">Multi-pass membrane protein</topology>
    </subcellularLocation>
</comment>
<evidence type="ECO:0000256" key="4">
    <source>
        <dbReference type="ARBA" id="ARBA00022989"/>
    </source>
</evidence>
<reference evidence="10" key="1">
    <citation type="submission" date="2021-01" db="EMBL/GenBank/DDBJ databases">
        <authorList>
            <person name="Corre E."/>
            <person name="Pelletier E."/>
            <person name="Niang G."/>
            <person name="Scheremetjew M."/>
            <person name="Finn R."/>
            <person name="Kale V."/>
            <person name="Holt S."/>
            <person name="Cochrane G."/>
            <person name="Meng A."/>
            <person name="Brown T."/>
            <person name="Cohen L."/>
        </authorList>
    </citation>
    <scope>NUCLEOTIDE SEQUENCE</scope>
    <source>
        <strain evidence="10">UTEX LB 985</strain>
    </source>
</reference>
<protein>
    <recommendedName>
        <fullName evidence="11">Protein-S-isoprenylcysteine O-methyltransferase</fullName>
    </recommendedName>
</protein>
<keyword evidence="4 9" id="KW-1133">Transmembrane helix</keyword>
<name>A0A7S2C155_9EUKA</name>
<evidence type="ECO:0000256" key="5">
    <source>
        <dbReference type="ARBA" id="ARBA00023098"/>
    </source>
</evidence>
<dbReference type="PANTHER" id="PTHR12714:SF26">
    <property type="entry name" value="ISOPRENYLCYSTEINE CARBOXYLMETHYLTRANSFERASE FAMILY PROTEIN"/>
    <property type="match status" value="1"/>
</dbReference>
<evidence type="ECO:0000256" key="2">
    <source>
        <dbReference type="ARBA" id="ARBA00022516"/>
    </source>
</evidence>
<evidence type="ECO:0000313" key="10">
    <source>
        <dbReference type="EMBL" id="CAD9412050.1"/>
    </source>
</evidence>
<feature type="transmembrane region" description="Helical" evidence="9">
    <location>
        <begin position="49"/>
        <end position="71"/>
    </location>
</feature>
<dbReference type="PANTHER" id="PTHR12714">
    <property type="entry name" value="PROTEIN-S ISOPRENYLCYSTEINE O-METHYLTRANSFERASE"/>
    <property type="match status" value="1"/>
</dbReference>
<dbReference type="GO" id="GO:0004671">
    <property type="term" value="F:protein C-terminal S-isoprenylcysteine carboxyl O-methyltransferase activity"/>
    <property type="evidence" value="ECO:0007669"/>
    <property type="project" value="TreeGrafter"/>
</dbReference>
<proteinExistence type="predicted"/>
<sequence length="214" mass="23517">MVAAWGNDGRPPWLPIWVPSVEAIKEPFKNVMPNAMSNMQKPGKSKKELAIELTLVVIQFTGILLCILGLPCGAPPWFLAQIAGVALVAVGAFYFVAAPATLGTKLTFLPTPTTGFELVTEGVFDHCRHPQYFGVLAFCIGLSLVTLSAERLLWTVVVWLVLDKKADIEEMYLAEVHPDIYPAYVASKPKFIPGRLVTGRLESYSELDEEKIAE</sequence>
<dbReference type="EMBL" id="HBGU01009856">
    <property type="protein sequence ID" value="CAD9412050.1"/>
    <property type="molecule type" value="Transcribed_RNA"/>
</dbReference>
<dbReference type="InterPro" id="IPR007318">
    <property type="entry name" value="Phopholipid_MeTrfase"/>
</dbReference>
<keyword evidence="5" id="KW-0443">Lipid metabolism</keyword>
<dbReference type="GO" id="GO:0006656">
    <property type="term" value="P:phosphatidylcholine biosynthetic process"/>
    <property type="evidence" value="ECO:0007669"/>
    <property type="project" value="UniProtKB-UniPathway"/>
</dbReference>
<evidence type="ECO:0008006" key="11">
    <source>
        <dbReference type="Google" id="ProtNLM"/>
    </source>
</evidence>
<dbReference type="Pfam" id="PF04191">
    <property type="entry name" value="PEMT"/>
    <property type="match status" value="1"/>
</dbReference>
<evidence type="ECO:0000256" key="9">
    <source>
        <dbReference type="SAM" id="Phobius"/>
    </source>
</evidence>
<dbReference type="GO" id="GO:0005783">
    <property type="term" value="C:endoplasmic reticulum"/>
    <property type="evidence" value="ECO:0007669"/>
    <property type="project" value="TreeGrafter"/>
</dbReference>
<keyword evidence="2" id="KW-0444">Lipid biosynthesis</keyword>
<keyword evidence="6 9" id="KW-0472">Membrane</keyword>
<feature type="transmembrane region" description="Helical" evidence="9">
    <location>
        <begin position="135"/>
        <end position="162"/>
    </location>
</feature>
<keyword evidence="3 9" id="KW-0812">Transmembrane</keyword>
<evidence type="ECO:0000256" key="8">
    <source>
        <dbReference type="ARBA" id="ARBA00023264"/>
    </source>
</evidence>
<gene>
    <name evidence="10" type="ORF">CBRE1094_LOCUS5450</name>
</gene>
<dbReference type="Gene3D" id="1.20.120.1630">
    <property type="match status" value="1"/>
</dbReference>
<organism evidence="10">
    <name type="scientific">Haptolina brevifila</name>
    <dbReference type="NCBI Taxonomy" id="156173"/>
    <lineage>
        <taxon>Eukaryota</taxon>
        <taxon>Haptista</taxon>
        <taxon>Haptophyta</taxon>
        <taxon>Prymnesiophyceae</taxon>
        <taxon>Prymnesiales</taxon>
        <taxon>Prymnesiaceae</taxon>
        <taxon>Haptolina</taxon>
    </lineage>
</organism>